<keyword evidence="2" id="KW-1185">Reference proteome</keyword>
<dbReference type="AlphaFoldDB" id="A0A3M7TTF5"/>
<accession>A0A3M7TTF5</accession>
<dbReference type="InterPro" id="IPR007169">
    <property type="entry name" value="RemA-like"/>
</dbReference>
<sequence length="98" mass="10987">MFIHLGGDTVIRSKDVVAILDHQSRGLSQDNQDFLTNGKEQDHITQISPDLVKSVVITVERVYLSPISSLTLKRRANVAVDFDEDETEKAENKDSSFN</sequence>
<proteinExistence type="predicted"/>
<organism evidence="1 2">
    <name type="scientific">Alteribacter keqinensis</name>
    <dbReference type="NCBI Taxonomy" id="2483800"/>
    <lineage>
        <taxon>Bacteria</taxon>
        <taxon>Bacillati</taxon>
        <taxon>Bacillota</taxon>
        <taxon>Bacilli</taxon>
        <taxon>Bacillales</taxon>
        <taxon>Bacillaceae</taxon>
        <taxon>Alteribacter</taxon>
    </lineage>
</organism>
<name>A0A3M7TTF5_9BACI</name>
<dbReference type="EMBL" id="RHIB01000002">
    <property type="protein sequence ID" value="RNA68032.1"/>
    <property type="molecule type" value="Genomic_DNA"/>
</dbReference>
<gene>
    <name evidence="1" type="ORF">EBO34_15220</name>
</gene>
<dbReference type="Pfam" id="PF04025">
    <property type="entry name" value="RemA-like"/>
    <property type="match status" value="1"/>
</dbReference>
<evidence type="ECO:0000313" key="2">
    <source>
        <dbReference type="Proteomes" id="UP000278746"/>
    </source>
</evidence>
<dbReference type="OrthoDB" id="9811390at2"/>
<dbReference type="NCBIfam" id="NF046065">
    <property type="entry name" value="MtxRegRemB"/>
    <property type="match status" value="1"/>
</dbReference>
<evidence type="ECO:0000313" key="1">
    <source>
        <dbReference type="EMBL" id="RNA68032.1"/>
    </source>
</evidence>
<dbReference type="RefSeq" id="WP_122900034.1">
    <property type="nucleotide sequence ID" value="NZ_RHIB01000002.1"/>
</dbReference>
<protein>
    <submittedName>
        <fullName evidence="1">DUF370 domain-containing protein</fullName>
    </submittedName>
</protein>
<reference evidence="1 2" key="1">
    <citation type="submission" date="2018-10" db="EMBL/GenBank/DDBJ databases">
        <title>Bacillus Keqinensis sp. nov., a moderately halophilic bacterium isolated from a saline-alkaline lake.</title>
        <authorList>
            <person name="Wang H."/>
        </authorList>
    </citation>
    <scope>NUCLEOTIDE SEQUENCE [LARGE SCALE GENOMIC DNA]</scope>
    <source>
        <strain evidence="1 2">KQ-3</strain>
    </source>
</reference>
<comment type="caution">
    <text evidence="1">The sequence shown here is derived from an EMBL/GenBank/DDBJ whole genome shotgun (WGS) entry which is preliminary data.</text>
</comment>
<dbReference type="Proteomes" id="UP000278746">
    <property type="component" value="Unassembled WGS sequence"/>
</dbReference>